<evidence type="ECO:0000313" key="2">
    <source>
        <dbReference type="Proteomes" id="UP001595826"/>
    </source>
</evidence>
<sequence length="117" mass="13743">MISKKLNKSTYLTFSGYKEIVELPTQRETQWLIYQDNKPKFFVDVFDLAKESNAMMNSLVLCGKRDINQVLDFINKRNRINLSIPKISRIGIKKKVKTEVVELKVEPLPEEWLAYSF</sequence>
<gene>
    <name evidence="1" type="ORF">ACFOWD_03800</name>
</gene>
<comment type="caution">
    <text evidence="1">The sequence shown here is derived from an EMBL/GenBank/DDBJ whole genome shotgun (WGS) entry which is preliminary data.</text>
</comment>
<proteinExistence type="predicted"/>
<reference evidence="2" key="1">
    <citation type="journal article" date="2019" name="Int. J. Syst. Evol. Microbiol.">
        <title>The Global Catalogue of Microorganisms (GCM) 10K type strain sequencing project: providing services to taxonomists for standard genome sequencing and annotation.</title>
        <authorList>
            <consortium name="The Broad Institute Genomics Platform"/>
            <consortium name="The Broad Institute Genome Sequencing Center for Infectious Disease"/>
            <person name="Wu L."/>
            <person name="Ma J."/>
        </authorList>
    </citation>
    <scope>NUCLEOTIDE SEQUENCE [LARGE SCALE GENOMIC DNA]</scope>
    <source>
        <strain evidence="2">CECT 8655</strain>
    </source>
</reference>
<name>A0ABV8R7R0_9FLAO</name>
<dbReference type="EMBL" id="JBHSCY010000001">
    <property type="protein sequence ID" value="MFC4268022.1"/>
    <property type="molecule type" value="Genomic_DNA"/>
</dbReference>
<organism evidence="1 2">
    <name type="scientific">Polaribacter marinivivus</name>
    <dbReference type="NCBI Taxonomy" id="1524260"/>
    <lineage>
        <taxon>Bacteria</taxon>
        <taxon>Pseudomonadati</taxon>
        <taxon>Bacteroidota</taxon>
        <taxon>Flavobacteriia</taxon>
        <taxon>Flavobacteriales</taxon>
        <taxon>Flavobacteriaceae</taxon>
    </lineage>
</organism>
<evidence type="ECO:0000313" key="1">
    <source>
        <dbReference type="EMBL" id="MFC4268022.1"/>
    </source>
</evidence>
<accession>A0ABV8R7R0</accession>
<keyword evidence="2" id="KW-1185">Reference proteome</keyword>
<protein>
    <submittedName>
        <fullName evidence="1">Uncharacterized protein</fullName>
    </submittedName>
</protein>
<dbReference type="Proteomes" id="UP001595826">
    <property type="component" value="Unassembled WGS sequence"/>
</dbReference>
<dbReference type="RefSeq" id="WP_298990781.1">
    <property type="nucleotide sequence ID" value="NZ_JBHSCY010000001.1"/>
</dbReference>